<name>A0ABQ3B962_9GAMM</name>
<organism evidence="1 2">
    <name type="scientific">Cellvibrio zantedeschiae</name>
    <dbReference type="NCBI Taxonomy" id="1237077"/>
    <lineage>
        <taxon>Bacteria</taxon>
        <taxon>Pseudomonadati</taxon>
        <taxon>Pseudomonadota</taxon>
        <taxon>Gammaproteobacteria</taxon>
        <taxon>Cellvibrionales</taxon>
        <taxon>Cellvibrionaceae</taxon>
        <taxon>Cellvibrio</taxon>
    </lineage>
</organism>
<reference evidence="2" key="1">
    <citation type="journal article" date="2019" name="Int. J. Syst. Evol. Microbiol.">
        <title>The Global Catalogue of Microorganisms (GCM) 10K type strain sequencing project: providing services to taxonomists for standard genome sequencing and annotation.</title>
        <authorList>
            <consortium name="The Broad Institute Genomics Platform"/>
            <consortium name="The Broad Institute Genome Sequencing Center for Infectious Disease"/>
            <person name="Wu L."/>
            <person name="Ma J."/>
        </authorList>
    </citation>
    <scope>NUCLEOTIDE SEQUENCE [LARGE SCALE GENOMIC DNA]</scope>
    <source>
        <strain evidence="2">KCTC 32239</strain>
    </source>
</reference>
<evidence type="ECO:0000313" key="1">
    <source>
        <dbReference type="EMBL" id="GGY85217.1"/>
    </source>
</evidence>
<protein>
    <recommendedName>
        <fullName evidence="3">Aminoglycoside phosphotransferase domain-containing protein</fullName>
    </recommendedName>
</protein>
<accession>A0ABQ3B962</accession>
<evidence type="ECO:0008006" key="3">
    <source>
        <dbReference type="Google" id="ProtNLM"/>
    </source>
</evidence>
<evidence type="ECO:0000313" key="2">
    <source>
        <dbReference type="Proteomes" id="UP000619761"/>
    </source>
</evidence>
<comment type="caution">
    <text evidence="1">The sequence shown here is derived from an EMBL/GenBank/DDBJ whole genome shotgun (WGS) entry which is preliminary data.</text>
</comment>
<dbReference type="EMBL" id="BMYZ01000003">
    <property type="protein sequence ID" value="GGY85217.1"/>
    <property type="molecule type" value="Genomic_DNA"/>
</dbReference>
<proteinExistence type="predicted"/>
<sequence>MDAQIMSYVIHIWEQPSPATWKEADALQANLVGKKATPNPKFAQLAQQLLRDFPHVRGAQGSPWIEGAPDGQVDEASWALGIDSAQIERVVPVLVTHALALGLTVYDDQAGEAYLPGNWRLSPEGREPLEWLEVAEDSEFERKAKGQNYLEERVRALVLPHFEAHGFSLIWRRQLYRHDALSLIRQTPLGEQRIQMIAQQWSDNYWDLWLDCEIAPRLPQDLLDWSKPQDHIRLVWRDLVPLKHFARWPETPKPFDSLFRCWDRDQLENFLTLYAAWAKQELLPLLDRCKGLRGYLEVDCEETNVMIKATMVGLALAHCAGDPALAERAERYGLQRSPNPRQHIFQQAFEELAAFPQYFGAATKKR</sequence>
<keyword evidence="2" id="KW-1185">Reference proteome</keyword>
<gene>
    <name evidence="1" type="ORF">GCM10011613_32920</name>
</gene>
<dbReference type="Proteomes" id="UP000619761">
    <property type="component" value="Unassembled WGS sequence"/>
</dbReference>